<dbReference type="InterPro" id="IPR003682">
    <property type="entry name" value="rRNA_ssu_MeTfrase_G"/>
</dbReference>
<organism evidence="7 8">
    <name type="scientific">Candidatus Cryptobacteroides excrementavium</name>
    <dbReference type="NCBI Taxonomy" id="2840759"/>
    <lineage>
        <taxon>Bacteria</taxon>
        <taxon>Pseudomonadati</taxon>
        <taxon>Bacteroidota</taxon>
        <taxon>Bacteroidia</taxon>
        <taxon>Bacteroidales</taxon>
        <taxon>Candidatus Cryptobacteroides</taxon>
    </lineage>
</organism>
<keyword evidence="2 6" id="KW-0698">rRNA processing</keyword>
<comment type="caution">
    <text evidence="7">The sequence shown here is derived from an EMBL/GenBank/DDBJ whole genome shotgun (WGS) entry which is preliminary data.</text>
</comment>
<reference evidence="7" key="1">
    <citation type="submission" date="2020-10" db="EMBL/GenBank/DDBJ databases">
        <authorList>
            <person name="Gilroy R."/>
        </authorList>
    </citation>
    <scope>NUCLEOTIDE SEQUENCE</scope>
    <source>
        <strain evidence="7">B2-16538</strain>
    </source>
</reference>
<evidence type="ECO:0000256" key="1">
    <source>
        <dbReference type="ARBA" id="ARBA00022490"/>
    </source>
</evidence>
<feature type="binding site" evidence="6">
    <location>
        <position position="161"/>
    </location>
    <ligand>
        <name>S-adenosyl-L-methionine</name>
        <dbReference type="ChEBI" id="CHEBI:59789"/>
    </ligand>
</feature>
<evidence type="ECO:0000256" key="2">
    <source>
        <dbReference type="ARBA" id="ARBA00022552"/>
    </source>
</evidence>
<dbReference type="EMBL" id="JADILX010000121">
    <property type="protein sequence ID" value="MBO8486347.1"/>
    <property type="molecule type" value="Genomic_DNA"/>
</dbReference>
<proteinExistence type="inferred from homology"/>
<evidence type="ECO:0000256" key="4">
    <source>
        <dbReference type="ARBA" id="ARBA00022679"/>
    </source>
</evidence>
<accession>A0A9D9NSQ2</accession>
<evidence type="ECO:0000313" key="7">
    <source>
        <dbReference type="EMBL" id="MBO8486347.1"/>
    </source>
</evidence>
<comment type="function">
    <text evidence="6">Specifically methylates the N7 position of a guanine in 16S rRNA.</text>
</comment>
<feature type="binding site" evidence="6">
    <location>
        <begin position="148"/>
        <end position="149"/>
    </location>
    <ligand>
        <name>S-adenosyl-L-methionine</name>
        <dbReference type="ChEBI" id="CHEBI:59789"/>
    </ligand>
</feature>
<dbReference type="InterPro" id="IPR029063">
    <property type="entry name" value="SAM-dependent_MTases_sf"/>
</dbReference>
<gene>
    <name evidence="6" type="primary">rsmG</name>
    <name evidence="7" type="ORF">IAB78_07990</name>
</gene>
<sequence>MDFEIFENTVRTVFPEINAEALGQFRALGPLYREWNSKINVISRKDIDNLYMHHVLHSLAIAGYMRLNMPAVYGRLISAAHKGTDSEEGPVTVLDIGTGGGFPGIPLAILFPTVRFTLCDSVGKKILVAKEVAESCGLKNVETVNARAESLDRQFNYIVSRAVAPFDILMPLIKGKYREGVFCLKGGDVVEEIAGLMGRYKLQKGMVHVWKTEEMFSLPYYEGKLVIFLEGDKNRQK</sequence>
<evidence type="ECO:0000256" key="5">
    <source>
        <dbReference type="ARBA" id="ARBA00022691"/>
    </source>
</evidence>
<evidence type="ECO:0000256" key="6">
    <source>
        <dbReference type="HAMAP-Rule" id="MF_00074"/>
    </source>
</evidence>
<dbReference type="Proteomes" id="UP000823750">
    <property type="component" value="Unassembled WGS sequence"/>
</dbReference>
<dbReference type="SUPFAM" id="SSF53335">
    <property type="entry name" value="S-adenosyl-L-methionine-dependent methyltransferases"/>
    <property type="match status" value="1"/>
</dbReference>
<evidence type="ECO:0000313" key="8">
    <source>
        <dbReference type="Proteomes" id="UP000823750"/>
    </source>
</evidence>
<name>A0A9D9NSQ2_9BACT</name>
<keyword evidence="3 6" id="KW-0489">Methyltransferase</keyword>
<keyword evidence="5 6" id="KW-0949">S-adenosyl-L-methionine</keyword>
<keyword evidence="1 6" id="KW-0963">Cytoplasm</keyword>
<dbReference type="HAMAP" id="MF_00074">
    <property type="entry name" value="16SrRNA_methyltr_G"/>
    <property type="match status" value="1"/>
</dbReference>
<feature type="binding site" evidence="6">
    <location>
        <position position="97"/>
    </location>
    <ligand>
        <name>S-adenosyl-L-methionine</name>
        <dbReference type="ChEBI" id="CHEBI:59789"/>
    </ligand>
</feature>
<dbReference type="GO" id="GO:0005829">
    <property type="term" value="C:cytosol"/>
    <property type="evidence" value="ECO:0007669"/>
    <property type="project" value="TreeGrafter"/>
</dbReference>
<comment type="similarity">
    <text evidence="6">Belongs to the methyltransferase superfamily. RNA methyltransferase RsmG family.</text>
</comment>
<dbReference type="AlphaFoldDB" id="A0A9D9NSQ2"/>
<dbReference type="PANTHER" id="PTHR31760:SF0">
    <property type="entry name" value="S-ADENOSYL-L-METHIONINE-DEPENDENT METHYLTRANSFERASES SUPERFAMILY PROTEIN"/>
    <property type="match status" value="1"/>
</dbReference>
<protein>
    <recommendedName>
        <fullName evidence="6">Ribosomal RNA small subunit methyltransferase G</fullName>
        <ecNumber evidence="6">2.1.1.-</ecNumber>
    </recommendedName>
    <alternativeName>
        <fullName evidence="6">16S rRNA 7-methylguanosine methyltransferase</fullName>
        <shortName evidence="6">16S rRNA m7G methyltransferase</shortName>
    </alternativeName>
</protein>
<evidence type="ECO:0000256" key="3">
    <source>
        <dbReference type="ARBA" id="ARBA00022603"/>
    </source>
</evidence>
<dbReference type="EC" id="2.1.1.-" evidence="6"/>
<dbReference type="PANTHER" id="PTHR31760">
    <property type="entry name" value="S-ADENOSYL-L-METHIONINE-DEPENDENT METHYLTRANSFERASES SUPERFAMILY PROTEIN"/>
    <property type="match status" value="1"/>
</dbReference>
<dbReference type="GO" id="GO:0070043">
    <property type="term" value="F:rRNA (guanine-N7-)-methyltransferase activity"/>
    <property type="evidence" value="ECO:0007669"/>
    <property type="project" value="UniProtKB-UniRule"/>
</dbReference>
<keyword evidence="4 6" id="KW-0808">Transferase</keyword>
<dbReference type="Gene3D" id="3.40.50.150">
    <property type="entry name" value="Vaccinia Virus protein VP39"/>
    <property type="match status" value="1"/>
</dbReference>
<dbReference type="PIRSF" id="PIRSF003078">
    <property type="entry name" value="GidB"/>
    <property type="match status" value="1"/>
</dbReference>
<dbReference type="CDD" id="cd02440">
    <property type="entry name" value="AdoMet_MTases"/>
    <property type="match status" value="1"/>
</dbReference>
<comment type="caution">
    <text evidence="6">Lacks conserved residue(s) required for the propagation of feature annotation.</text>
</comment>
<dbReference type="Pfam" id="PF02527">
    <property type="entry name" value="GidB"/>
    <property type="match status" value="1"/>
</dbReference>
<feature type="binding site" evidence="6">
    <location>
        <position position="102"/>
    </location>
    <ligand>
        <name>S-adenosyl-L-methionine</name>
        <dbReference type="ChEBI" id="CHEBI:59789"/>
    </ligand>
</feature>
<comment type="subcellular location">
    <subcellularLocation>
        <location evidence="6">Cytoplasm</location>
    </subcellularLocation>
</comment>
<reference evidence="7" key="2">
    <citation type="journal article" date="2021" name="PeerJ">
        <title>Extensive microbial diversity within the chicken gut microbiome revealed by metagenomics and culture.</title>
        <authorList>
            <person name="Gilroy R."/>
            <person name="Ravi A."/>
            <person name="Getino M."/>
            <person name="Pursley I."/>
            <person name="Horton D.L."/>
            <person name="Alikhan N.F."/>
            <person name="Baker D."/>
            <person name="Gharbi K."/>
            <person name="Hall N."/>
            <person name="Watson M."/>
            <person name="Adriaenssens E.M."/>
            <person name="Foster-Nyarko E."/>
            <person name="Jarju S."/>
            <person name="Secka A."/>
            <person name="Antonio M."/>
            <person name="Oren A."/>
            <person name="Chaudhuri R.R."/>
            <person name="La Ragione R."/>
            <person name="Hildebrand F."/>
            <person name="Pallen M.J."/>
        </authorList>
    </citation>
    <scope>NUCLEOTIDE SEQUENCE</scope>
    <source>
        <strain evidence="7">B2-16538</strain>
    </source>
</reference>